<dbReference type="SUPFAM" id="SSF55486">
    <property type="entry name" value="Metalloproteases ('zincins'), catalytic domain"/>
    <property type="match status" value="1"/>
</dbReference>
<feature type="transmembrane region" description="Helical" evidence="1">
    <location>
        <begin position="249"/>
        <end position="266"/>
    </location>
</feature>
<feature type="transmembrane region" description="Helical" evidence="1">
    <location>
        <begin position="322"/>
        <end position="340"/>
    </location>
</feature>
<evidence type="ECO:0000259" key="2">
    <source>
        <dbReference type="Pfam" id="PF01433"/>
    </source>
</evidence>
<accession>A0A1I6RYF7</accession>
<keyword evidence="1" id="KW-1133">Transmembrane helix</keyword>
<evidence type="ECO:0000256" key="1">
    <source>
        <dbReference type="SAM" id="Phobius"/>
    </source>
</evidence>
<feature type="transmembrane region" description="Helical" evidence="1">
    <location>
        <begin position="173"/>
        <end position="191"/>
    </location>
</feature>
<feature type="transmembrane region" description="Helical" evidence="1">
    <location>
        <begin position="475"/>
        <end position="496"/>
    </location>
</feature>
<dbReference type="OrthoDB" id="100605at2"/>
<dbReference type="EMBL" id="FOZP01000007">
    <property type="protein sequence ID" value="SFS69765.1"/>
    <property type="molecule type" value="Genomic_DNA"/>
</dbReference>
<evidence type="ECO:0000313" key="3">
    <source>
        <dbReference type="EMBL" id="SFS69765.1"/>
    </source>
</evidence>
<dbReference type="GO" id="GO:0008270">
    <property type="term" value="F:zinc ion binding"/>
    <property type="evidence" value="ECO:0007669"/>
    <property type="project" value="InterPro"/>
</dbReference>
<gene>
    <name evidence="3" type="ORF">SAMN04488006_2655</name>
</gene>
<keyword evidence="1" id="KW-0812">Transmembrane</keyword>
<dbReference type="AlphaFoldDB" id="A0A1I6RYF7"/>
<dbReference type="InterPro" id="IPR027268">
    <property type="entry name" value="Peptidase_M4/M1_CTD_sf"/>
</dbReference>
<organism evidence="3 4">
    <name type="scientific">Lutibacter maritimus</name>
    <dbReference type="NCBI Taxonomy" id="593133"/>
    <lineage>
        <taxon>Bacteria</taxon>
        <taxon>Pseudomonadati</taxon>
        <taxon>Bacteroidota</taxon>
        <taxon>Flavobacteriia</taxon>
        <taxon>Flavobacteriales</taxon>
        <taxon>Flavobacteriaceae</taxon>
        <taxon>Lutibacter</taxon>
    </lineage>
</organism>
<dbReference type="Pfam" id="PF01433">
    <property type="entry name" value="Peptidase_M1"/>
    <property type="match status" value="1"/>
</dbReference>
<reference evidence="4" key="1">
    <citation type="submission" date="2016-10" db="EMBL/GenBank/DDBJ databases">
        <authorList>
            <person name="Varghese N."/>
            <person name="Submissions S."/>
        </authorList>
    </citation>
    <scope>NUCLEOTIDE SEQUENCE [LARGE SCALE GENOMIC DNA]</scope>
    <source>
        <strain evidence="4">DSM 24450</strain>
    </source>
</reference>
<feature type="transmembrane region" description="Helical" evidence="1">
    <location>
        <begin position="450"/>
        <end position="468"/>
    </location>
</feature>
<name>A0A1I6RYF7_9FLAO</name>
<feature type="domain" description="Peptidase M1 membrane alanine aminopeptidase" evidence="2">
    <location>
        <begin position="860"/>
        <end position="1057"/>
    </location>
</feature>
<feature type="transmembrane region" description="Helical" evidence="1">
    <location>
        <begin position="51"/>
        <end position="75"/>
    </location>
</feature>
<dbReference type="STRING" id="593133.SAMN04488006_2655"/>
<feature type="transmembrane region" description="Helical" evidence="1">
    <location>
        <begin position="568"/>
        <end position="589"/>
    </location>
</feature>
<dbReference type="Gene3D" id="1.10.390.10">
    <property type="entry name" value="Neutral Protease Domain 2"/>
    <property type="match status" value="1"/>
</dbReference>
<keyword evidence="4" id="KW-1185">Reference proteome</keyword>
<feature type="transmembrane region" description="Helical" evidence="1">
    <location>
        <begin position="96"/>
        <end position="121"/>
    </location>
</feature>
<sequence length="1187" mass="136207">MFKQLFNFEVFYQLKQRAFPIFAILFLALGVFVGRQGFAPTGVDFTSVYQVYFHTSLFSLGSVFIIMFFAISAILRDKQHNMESLVYSSSIKKTHYFWSRFLGTFVFSVLAFTPFILGYIFGNYFSDLDPERIGSFQLLTYLQPWIYIVLPNIFFCSAIVFSVSTLTKNSTATYVSAVFVYMLYFVSSLFLNSPLMAQAVPASPESMAIAAIADPFGIAAFFEQTQFWTPFQKNIQLLSLSGLFLWNRLVWILISIAILFGTYRTFTFRKITKKVKKESKVKNGNTKLIAYRPLQATQSLKAQLAALLSLLKIELKSVFKSLPFLAVLIMWLFTVFSELFSTVVSGEEYGVNVYPFTNQLIDLIVDPLTIFSLILIIFYSSEIVWKERSLNFNLIIDATQTKNSVFFLSKFFAILLLPVILITIGILMCIGFQIALGYSNFEFGLYASLYYHYGLPLAIYVMIALFINSLAGTKYIGMGIFGMVVILCLKSSVLGLEHPLTSIGFMPRVSYSNMNGFYGGSSLFNHLAMYWLVLGLLLTALSFKIWNRGVVTSFSVKLKQLFYSWTKLQKVTTTGLIVFFISFGSLIYYNINIVSDYETVSNQLDFSEGYERKFKKYESIERLIPTSKKTKVDIYPKERMFTISADYIAKNKSGQPLSELFITERIPLENITVENAKLVAHDTFYGTYLFQYNKPLQTNDSVRYTYTLKKEIKGYEEDHSIVNNGTYLNRFANFEPILGYTASLEISNRSERKKRNLPERIENDNSDAHIVLEEFNYEKIRFETIISTSSDQTAISSGRLVKEWSKNNRNYFHYKANEKITPEVGYFSAKYTTKKIDYKGISIAQYYDADHDFNIENIENSVKQTLDYCQENFGPYNFDHVRIAEVPSYWPFAGFAHPGVISMVEDRLYLADVRRVETFNLVAKRTIHEVAHQYWGHTLSAKPVAGGSLFVEGLAKYTEAVIMEEIYGKRAVYELSDDARRRYFSGRSFAAEMEPPVYKVDGQGYISYGKALTVLLALRDLIGEKKVNQILKTITDRHRDTNKLEANSIELLQEIYNATPAEQHTLIDDWFKRVITYDLSVIDSSYRKLENGSYEVTFSIKAKRFETLDSGEIKEILINEPIKIGVFSKHPSEVTKDDNSILNYESHRITQELTNIKIVVKEKPVYVSIDPYGTRSDDNLTDNLRRL</sequence>
<feature type="transmembrane region" description="Helical" evidence="1">
    <location>
        <begin position="528"/>
        <end position="547"/>
    </location>
</feature>
<dbReference type="Proteomes" id="UP000199312">
    <property type="component" value="Unassembled WGS sequence"/>
</dbReference>
<feature type="transmembrane region" description="Helical" evidence="1">
    <location>
        <begin position="360"/>
        <end position="379"/>
    </location>
</feature>
<dbReference type="RefSeq" id="WP_090227928.1">
    <property type="nucleotide sequence ID" value="NZ_FOZP01000007.1"/>
</dbReference>
<feature type="transmembrane region" description="Helical" evidence="1">
    <location>
        <begin position="21"/>
        <end position="39"/>
    </location>
</feature>
<keyword evidence="1" id="KW-0472">Membrane</keyword>
<dbReference type="InterPro" id="IPR014782">
    <property type="entry name" value="Peptidase_M1_dom"/>
</dbReference>
<feature type="transmembrane region" description="Helical" evidence="1">
    <location>
        <begin position="141"/>
        <end position="161"/>
    </location>
</feature>
<evidence type="ECO:0000313" key="4">
    <source>
        <dbReference type="Proteomes" id="UP000199312"/>
    </source>
</evidence>
<dbReference type="GO" id="GO:0008237">
    <property type="term" value="F:metallopeptidase activity"/>
    <property type="evidence" value="ECO:0007669"/>
    <property type="project" value="InterPro"/>
</dbReference>
<proteinExistence type="predicted"/>
<protein>
    <recommendedName>
        <fullName evidence="2">Peptidase M1 membrane alanine aminopeptidase domain-containing protein</fullName>
    </recommendedName>
</protein>
<feature type="transmembrane region" description="Helical" evidence="1">
    <location>
        <begin position="411"/>
        <end position="438"/>
    </location>
</feature>